<evidence type="ECO:0000313" key="1">
    <source>
        <dbReference type="EMBL" id="KHJ85483.1"/>
    </source>
</evidence>
<accession>A0A0B1SJG7</accession>
<dbReference type="Proteomes" id="UP000053660">
    <property type="component" value="Unassembled WGS sequence"/>
</dbReference>
<keyword evidence="2" id="KW-1185">Reference proteome</keyword>
<name>A0A0B1SJG7_OESDE</name>
<dbReference type="EMBL" id="KN563729">
    <property type="protein sequence ID" value="KHJ85483.1"/>
    <property type="molecule type" value="Genomic_DNA"/>
</dbReference>
<protein>
    <submittedName>
        <fullName evidence="1">Uncharacterized protein</fullName>
    </submittedName>
</protein>
<organism evidence="1 2">
    <name type="scientific">Oesophagostomum dentatum</name>
    <name type="common">Nodular worm</name>
    <dbReference type="NCBI Taxonomy" id="61180"/>
    <lineage>
        <taxon>Eukaryota</taxon>
        <taxon>Metazoa</taxon>
        <taxon>Ecdysozoa</taxon>
        <taxon>Nematoda</taxon>
        <taxon>Chromadorea</taxon>
        <taxon>Rhabditida</taxon>
        <taxon>Rhabditina</taxon>
        <taxon>Rhabditomorpha</taxon>
        <taxon>Strongyloidea</taxon>
        <taxon>Strongylidae</taxon>
        <taxon>Oesophagostomum</taxon>
    </lineage>
</organism>
<proteinExistence type="predicted"/>
<reference evidence="1 2" key="1">
    <citation type="submission" date="2014-03" db="EMBL/GenBank/DDBJ databases">
        <title>Draft genome of the hookworm Oesophagostomum dentatum.</title>
        <authorList>
            <person name="Mitreva M."/>
        </authorList>
    </citation>
    <scope>NUCLEOTIDE SEQUENCE [LARGE SCALE GENOMIC DNA]</scope>
    <source>
        <strain evidence="1 2">OD-Hann</strain>
    </source>
</reference>
<gene>
    <name evidence="1" type="ORF">OESDEN_14790</name>
</gene>
<evidence type="ECO:0000313" key="2">
    <source>
        <dbReference type="Proteomes" id="UP000053660"/>
    </source>
</evidence>
<dbReference type="AlphaFoldDB" id="A0A0B1SJG7"/>
<sequence length="41" mass="4725">MTKSKRRLRRTVLRPLNLSQLENQQIGITLRTLIARAPPLA</sequence>